<dbReference type="InterPro" id="IPR007627">
    <property type="entry name" value="RNA_pol_sigma70_r2"/>
</dbReference>
<dbReference type="SUPFAM" id="SSF88659">
    <property type="entry name" value="Sigma3 and sigma4 domains of RNA polymerase sigma factors"/>
    <property type="match status" value="1"/>
</dbReference>
<dbReference type="InterPro" id="IPR013324">
    <property type="entry name" value="RNA_pol_sigma_r3/r4-like"/>
</dbReference>
<keyword evidence="12" id="KW-1185">Reference proteome</keyword>
<feature type="domain" description="RNA polymerase sigma-70 region 2" evidence="9">
    <location>
        <begin position="25"/>
        <end position="91"/>
    </location>
</feature>
<dbReference type="GO" id="GO:0006352">
    <property type="term" value="P:DNA-templated transcription initiation"/>
    <property type="evidence" value="ECO:0007669"/>
    <property type="project" value="InterPro"/>
</dbReference>
<dbReference type="Pfam" id="PF04542">
    <property type="entry name" value="Sigma70_r2"/>
    <property type="match status" value="1"/>
</dbReference>
<evidence type="ECO:0000313" key="12">
    <source>
        <dbReference type="Proteomes" id="UP000317178"/>
    </source>
</evidence>
<keyword evidence="8" id="KW-1133">Transmembrane helix</keyword>
<dbReference type="InterPro" id="IPR014284">
    <property type="entry name" value="RNA_pol_sigma-70_dom"/>
</dbReference>
<gene>
    <name evidence="11" type="primary">sigW_8</name>
    <name evidence="11" type="ORF">Pla110_45030</name>
</gene>
<dbReference type="SUPFAM" id="SSF88946">
    <property type="entry name" value="Sigma2 domain of RNA polymerase sigma factors"/>
    <property type="match status" value="1"/>
</dbReference>
<evidence type="ECO:0000256" key="6">
    <source>
        <dbReference type="SAM" id="Coils"/>
    </source>
</evidence>
<dbReference type="EMBL" id="CP036281">
    <property type="protein sequence ID" value="QDU82741.1"/>
    <property type="molecule type" value="Genomic_DNA"/>
</dbReference>
<dbReference type="CDD" id="cd06171">
    <property type="entry name" value="Sigma70_r4"/>
    <property type="match status" value="1"/>
</dbReference>
<dbReference type="NCBIfam" id="TIGR02937">
    <property type="entry name" value="sigma70-ECF"/>
    <property type="match status" value="1"/>
</dbReference>
<dbReference type="Pfam" id="PF08281">
    <property type="entry name" value="Sigma70_r4_2"/>
    <property type="match status" value="1"/>
</dbReference>
<evidence type="ECO:0000259" key="10">
    <source>
        <dbReference type="Pfam" id="PF08281"/>
    </source>
</evidence>
<dbReference type="InterPro" id="IPR039425">
    <property type="entry name" value="RNA_pol_sigma-70-like"/>
</dbReference>
<evidence type="ECO:0000256" key="2">
    <source>
        <dbReference type="ARBA" id="ARBA00023015"/>
    </source>
</evidence>
<accession>A0A518CU47</accession>
<keyword evidence="8" id="KW-0812">Transmembrane</keyword>
<evidence type="ECO:0000256" key="1">
    <source>
        <dbReference type="ARBA" id="ARBA00010641"/>
    </source>
</evidence>
<dbReference type="Proteomes" id="UP000317178">
    <property type="component" value="Chromosome"/>
</dbReference>
<keyword evidence="5" id="KW-0804">Transcription</keyword>
<dbReference type="Gene3D" id="1.10.10.10">
    <property type="entry name" value="Winged helix-like DNA-binding domain superfamily/Winged helix DNA-binding domain"/>
    <property type="match status" value="1"/>
</dbReference>
<organism evidence="11 12">
    <name type="scientific">Polystyrenella longa</name>
    <dbReference type="NCBI Taxonomy" id="2528007"/>
    <lineage>
        <taxon>Bacteria</taxon>
        <taxon>Pseudomonadati</taxon>
        <taxon>Planctomycetota</taxon>
        <taxon>Planctomycetia</taxon>
        <taxon>Planctomycetales</taxon>
        <taxon>Planctomycetaceae</taxon>
        <taxon>Polystyrenella</taxon>
    </lineage>
</organism>
<keyword evidence="8" id="KW-0472">Membrane</keyword>
<keyword evidence="4" id="KW-0238">DNA-binding</keyword>
<comment type="similarity">
    <text evidence="1">Belongs to the sigma-70 factor family. ECF subfamily.</text>
</comment>
<evidence type="ECO:0000313" key="11">
    <source>
        <dbReference type="EMBL" id="QDU82741.1"/>
    </source>
</evidence>
<dbReference type="Gene3D" id="1.10.1740.10">
    <property type="match status" value="1"/>
</dbReference>
<reference evidence="11 12" key="1">
    <citation type="submission" date="2019-02" db="EMBL/GenBank/DDBJ databases">
        <title>Deep-cultivation of Planctomycetes and their phenomic and genomic characterization uncovers novel biology.</title>
        <authorList>
            <person name="Wiegand S."/>
            <person name="Jogler M."/>
            <person name="Boedeker C."/>
            <person name="Pinto D."/>
            <person name="Vollmers J."/>
            <person name="Rivas-Marin E."/>
            <person name="Kohn T."/>
            <person name="Peeters S.H."/>
            <person name="Heuer A."/>
            <person name="Rast P."/>
            <person name="Oberbeckmann S."/>
            <person name="Bunk B."/>
            <person name="Jeske O."/>
            <person name="Meyerdierks A."/>
            <person name="Storesund J.E."/>
            <person name="Kallscheuer N."/>
            <person name="Luecker S."/>
            <person name="Lage O.M."/>
            <person name="Pohl T."/>
            <person name="Merkel B.J."/>
            <person name="Hornburger P."/>
            <person name="Mueller R.-W."/>
            <person name="Bruemmer F."/>
            <person name="Labrenz M."/>
            <person name="Spormann A.M."/>
            <person name="Op den Camp H."/>
            <person name="Overmann J."/>
            <person name="Amann R."/>
            <person name="Jetten M.S.M."/>
            <person name="Mascher T."/>
            <person name="Medema M.H."/>
            <person name="Devos D.P."/>
            <person name="Kaster A.-K."/>
            <person name="Ovreas L."/>
            <person name="Rohde M."/>
            <person name="Galperin M.Y."/>
            <person name="Jogler C."/>
        </authorList>
    </citation>
    <scope>NUCLEOTIDE SEQUENCE [LARGE SCALE GENOMIC DNA]</scope>
    <source>
        <strain evidence="11 12">Pla110</strain>
    </source>
</reference>
<dbReference type="PANTHER" id="PTHR43133:SF8">
    <property type="entry name" value="RNA POLYMERASE SIGMA FACTOR HI_1459-RELATED"/>
    <property type="match status" value="1"/>
</dbReference>
<dbReference type="PANTHER" id="PTHR43133">
    <property type="entry name" value="RNA POLYMERASE ECF-TYPE SIGMA FACTO"/>
    <property type="match status" value="1"/>
</dbReference>
<dbReference type="RefSeq" id="WP_197440381.1">
    <property type="nucleotide sequence ID" value="NZ_CP036281.1"/>
</dbReference>
<dbReference type="AlphaFoldDB" id="A0A518CU47"/>
<feature type="transmembrane region" description="Helical" evidence="8">
    <location>
        <begin position="248"/>
        <end position="267"/>
    </location>
</feature>
<feature type="transmembrane region" description="Helical" evidence="8">
    <location>
        <begin position="175"/>
        <end position="196"/>
    </location>
</feature>
<dbReference type="GO" id="GO:0003677">
    <property type="term" value="F:DNA binding"/>
    <property type="evidence" value="ECO:0007669"/>
    <property type="project" value="UniProtKB-KW"/>
</dbReference>
<proteinExistence type="inferred from homology"/>
<name>A0A518CU47_9PLAN</name>
<feature type="transmembrane region" description="Helical" evidence="8">
    <location>
        <begin position="202"/>
        <end position="227"/>
    </location>
</feature>
<feature type="domain" description="RNA polymerase sigma factor 70 region 4 type 2" evidence="10">
    <location>
        <begin position="121"/>
        <end position="171"/>
    </location>
</feature>
<keyword evidence="6" id="KW-0175">Coiled coil</keyword>
<keyword evidence="3" id="KW-0731">Sigma factor</keyword>
<keyword evidence="2" id="KW-0805">Transcription regulation</keyword>
<dbReference type="GO" id="GO:0016987">
    <property type="term" value="F:sigma factor activity"/>
    <property type="evidence" value="ECO:0007669"/>
    <property type="project" value="UniProtKB-KW"/>
</dbReference>
<sequence length="640" mass="72664">MVTRPDGQLLSEVAADGSESAFEELVQRHGSLVLNQSLRLLSNRQDAEDATQAVFLVLWEKASRQQNSLSVAGWLHRTTQYVCRNAQRSRQLRITKEQRAMETIESSPNDNDQWNEIKDVLDDELDRLPEKYRLPLILFHLEERQLTEIAELMHSNCSTIETRLRRGREMLRQRIVRRGIAINTASLMAVIGIHATTSHLSVSIVTATVNSASLFAAGQIIPTTLLSPQTIALAKGALPMLANTKLKIIVAAIVGVLLLGGMSSMMIRTGDHSDAPQTGLASSDSDAVTRQELLQNNAEDRARLQTIITALEKQREQVQSLSIETKSYGEFFVDPKVLGSWKRFASPGLPDPTYEFEKTFAYAVGKYYWRQVSSTKRTSSENDQLGARRETSNIERGWDGMRLWSRLVNFQNGQTVLNIWPSEPTTSWPYNPEYFTNIGWDCMTALNTNDEARLQQHRKYDFLSLLKEGVFSIDPGTTNLNGANCVVLRRTHEVELTEYNPATEENVVVNSTNTDSYWLDIDRGFAMQKREHDNQRWGLSRSIHSEFVEILPGLWFPEKIQSLTYAPPDASQEYQGKLVRSWNCDLIHWSANDVPDILFEVVTNPGEILYENGKKKIIDENNQPVDFPSENQETDRFPER</sequence>
<feature type="coiled-coil region" evidence="6">
    <location>
        <begin position="294"/>
        <end position="321"/>
    </location>
</feature>
<evidence type="ECO:0000256" key="5">
    <source>
        <dbReference type="ARBA" id="ARBA00023163"/>
    </source>
</evidence>
<evidence type="ECO:0000259" key="9">
    <source>
        <dbReference type="Pfam" id="PF04542"/>
    </source>
</evidence>
<evidence type="ECO:0000256" key="3">
    <source>
        <dbReference type="ARBA" id="ARBA00023082"/>
    </source>
</evidence>
<feature type="region of interest" description="Disordered" evidence="7">
    <location>
        <begin position="620"/>
        <end position="640"/>
    </location>
</feature>
<evidence type="ECO:0000256" key="7">
    <source>
        <dbReference type="SAM" id="MobiDB-lite"/>
    </source>
</evidence>
<protein>
    <submittedName>
        <fullName evidence="11">ECF RNA polymerase sigma factor SigW</fullName>
    </submittedName>
</protein>
<dbReference type="InterPro" id="IPR013325">
    <property type="entry name" value="RNA_pol_sigma_r2"/>
</dbReference>
<dbReference type="InterPro" id="IPR036388">
    <property type="entry name" value="WH-like_DNA-bd_sf"/>
</dbReference>
<evidence type="ECO:0000256" key="8">
    <source>
        <dbReference type="SAM" id="Phobius"/>
    </source>
</evidence>
<dbReference type="KEGG" id="plon:Pla110_45030"/>
<evidence type="ECO:0000256" key="4">
    <source>
        <dbReference type="ARBA" id="ARBA00023125"/>
    </source>
</evidence>
<dbReference type="InterPro" id="IPR013249">
    <property type="entry name" value="RNA_pol_sigma70_r4_t2"/>
</dbReference>